<proteinExistence type="predicted"/>
<dbReference type="AlphaFoldDB" id="A0ABF7QU02"/>
<organism evidence="1 2">
    <name type="scientific">Rhizobium leguminosarum bv. trifolii (strain WSM2304)</name>
    <dbReference type="NCBI Taxonomy" id="395492"/>
    <lineage>
        <taxon>Bacteria</taxon>
        <taxon>Pseudomonadati</taxon>
        <taxon>Pseudomonadota</taxon>
        <taxon>Alphaproteobacteria</taxon>
        <taxon>Hyphomicrobiales</taxon>
        <taxon>Rhizobiaceae</taxon>
        <taxon>Rhizobium/Agrobacterium group</taxon>
        <taxon>Rhizobium</taxon>
    </lineage>
</organism>
<protein>
    <submittedName>
        <fullName evidence="1">Uncharacterized protein</fullName>
    </submittedName>
</protein>
<dbReference type="EMBL" id="CP001191">
    <property type="protein sequence ID" value="ACI57429.1"/>
    <property type="molecule type" value="Genomic_DNA"/>
</dbReference>
<dbReference type="KEGG" id="rlt:Rleg2_4167"/>
<name>A0ABF7QU02_RHILW</name>
<evidence type="ECO:0000313" key="1">
    <source>
        <dbReference type="EMBL" id="ACI57429.1"/>
    </source>
</evidence>
<gene>
    <name evidence="1" type="ordered locus">Rleg2_4167</name>
</gene>
<dbReference type="RefSeq" id="WP_012559562.1">
    <property type="nucleotide sequence ID" value="NC_011369.1"/>
</dbReference>
<evidence type="ECO:0000313" key="2">
    <source>
        <dbReference type="Proteomes" id="UP000008330"/>
    </source>
</evidence>
<keyword evidence="2" id="KW-1185">Reference proteome</keyword>
<reference evidence="1 2" key="1">
    <citation type="journal article" date="2010" name="Stand. Genomic Sci.">
        <title>Complete genome sequence of Rhizobium leguminosarum bv trifolii strain WSM2304, an effective microsymbiont of the South American clover Trifolium polymorphum.</title>
        <authorList>
            <person name="Reeve W."/>
            <person name="O'Hara G."/>
            <person name="Chain P."/>
            <person name="Ardley J."/>
            <person name="Brau L."/>
            <person name="Nandesena K."/>
            <person name="Tiwari R."/>
            <person name="Malfatti S."/>
            <person name="Kiss H."/>
            <person name="Lapidus A."/>
            <person name="Copeland A."/>
            <person name="Nolan M."/>
            <person name="Land M."/>
            <person name="Ivanova N."/>
            <person name="Mavromatis K."/>
            <person name="Markowitz V."/>
            <person name="Kyrpides N."/>
            <person name="Melino V."/>
            <person name="Denton M."/>
            <person name="Yates R."/>
            <person name="Howieson J."/>
        </authorList>
    </citation>
    <scope>NUCLEOTIDE SEQUENCE [LARGE SCALE GENOMIC DNA]</scope>
    <source>
        <strain evidence="1 2">WSM2304</strain>
    </source>
</reference>
<accession>A0ABF7QU02</accession>
<sequence length="271" mass="29493">MAQYEISASRPTPNSDFEFYTAGFEILAEKPYMPELLAALASPGRPSGPFAHAIAKLRENKRREIIADMADAGLLAADQSVAFPAAIDALIDELADGRLASIKPLLEHAFAASAAGYRLSPFLRVLSAAENIAGSPTAAAHLLGRNSAAFAKVLTRHHIARARTRYAQAVRAWLSVYHLPVSDILMAIVDVDRLWFLALQKVREDAKQHPNFRRLRGLALARAIDEQRPLWSQTLDAATALDASAGRPLKTVLSVVLLDMACPRLDRLQAA</sequence>
<dbReference type="Proteomes" id="UP000008330">
    <property type="component" value="Chromosome"/>
</dbReference>